<evidence type="ECO:0000313" key="1">
    <source>
        <dbReference type="EMBL" id="MBE7524886.1"/>
    </source>
</evidence>
<reference evidence="1" key="1">
    <citation type="submission" date="2020-05" db="EMBL/GenBank/DDBJ databases">
        <title>High-Quality Genomes of Partial-Nitritation/Anammox System by Hierarchical Clustering Based Hybrid Assembly.</title>
        <authorList>
            <person name="Liu L."/>
            <person name="Wang Y."/>
            <person name="Che Y."/>
            <person name="Chen Y."/>
            <person name="Xia Y."/>
            <person name="Luo R."/>
            <person name="Cheng S.H."/>
            <person name="Zheng C."/>
            <person name="Zhang T."/>
        </authorList>
    </citation>
    <scope>NUCLEOTIDE SEQUENCE</scope>
    <source>
        <strain evidence="1">H1_PAT1</strain>
    </source>
</reference>
<accession>A0A928TPW4</accession>
<evidence type="ECO:0000313" key="2">
    <source>
        <dbReference type="Proteomes" id="UP000710385"/>
    </source>
</evidence>
<gene>
    <name evidence="1" type="ORF">HS096_00590</name>
</gene>
<organism evidence="1 2">
    <name type="scientific">candidate division WWE3 bacterium</name>
    <dbReference type="NCBI Taxonomy" id="2053526"/>
    <lineage>
        <taxon>Bacteria</taxon>
        <taxon>Katanobacteria</taxon>
    </lineage>
</organism>
<protein>
    <submittedName>
        <fullName evidence="1">Uncharacterized protein</fullName>
    </submittedName>
</protein>
<dbReference type="Proteomes" id="UP000710385">
    <property type="component" value="Unassembled WGS sequence"/>
</dbReference>
<name>A0A928TPW4_UNCKA</name>
<comment type="caution">
    <text evidence="1">The sequence shown here is derived from an EMBL/GenBank/DDBJ whole genome shotgun (WGS) entry which is preliminary data.</text>
</comment>
<dbReference type="AlphaFoldDB" id="A0A928TPW4"/>
<dbReference type="EMBL" id="JABTTY010000001">
    <property type="protein sequence ID" value="MBE7524886.1"/>
    <property type="molecule type" value="Genomic_DNA"/>
</dbReference>
<proteinExistence type="predicted"/>
<sequence>MLTEFVSLLLTREELLEIREALLMRAMVEDDLRRMDGLEDVGKRLLLDKIEQLALADTRSSIQTQRRLDDELWQHAWLSYTDEWAWFRAKQDVMKELGDMALQTPEAQIEDLTHRRYHKSFNAYVAELDMEQEGSDRRSKVKKPKKK</sequence>